<name>A0A0K2UMP9_LEPSM</name>
<dbReference type="AlphaFoldDB" id="A0A0K2UMP9"/>
<keyword evidence="1" id="KW-0732">Signal</keyword>
<feature type="chain" id="PRO_5005488863" evidence="1">
    <location>
        <begin position="22"/>
        <end position="51"/>
    </location>
</feature>
<proteinExistence type="predicted"/>
<sequence>MSTMDLLGVLLNTAFTCLVETVGFLPAPGECLRSPPAIVFNEAPTCSLMLL</sequence>
<dbReference type="EMBL" id="HACA01021786">
    <property type="protein sequence ID" value="CDW39147.1"/>
    <property type="molecule type" value="Transcribed_RNA"/>
</dbReference>
<evidence type="ECO:0000313" key="2">
    <source>
        <dbReference type="EMBL" id="CDW39147.1"/>
    </source>
</evidence>
<accession>A0A0K2UMP9</accession>
<feature type="signal peptide" evidence="1">
    <location>
        <begin position="1"/>
        <end position="21"/>
    </location>
</feature>
<reference evidence="2" key="1">
    <citation type="submission" date="2014-05" db="EMBL/GenBank/DDBJ databases">
        <authorList>
            <person name="Chronopoulou M."/>
        </authorList>
    </citation>
    <scope>NUCLEOTIDE SEQUENCE</scope>
    <source>
        <tissue evidence="2">Whole organism</tissue>
    </source>
</reference>
<evidence type="ECO:0000256" key="1">
    <source>
        <dbReference type="SAM" id="SignalP"/>
    </source>
</evidence>
<protein>
    <submittedName>
        <fullName evidence="2">Uncharacterized protein</fullName>
    </submittedName>
</protein>
<feature type="non-terminal residue" evidence="2">
    <location>
        <position position="51"/>
    </location>
</feature>
<organism evidence="2">
    <name type="scientific">Lepeophtheirus salmonis</name>
    <name type="common">Salmon louse</name>
    <name type="synonym">Caligus salmonis</name>
    <dbReference type="NCBI Taxonomy" id="72036"/>
    <lineage>
        <taxon>Eukaryota</taxon>
        <taxon>Metazoa</taxon>
        <taxon>Ecdysozoa</taxon>
        <taxon>Arthropoda</taxon>
        <taxon>Crustacea</taxon>
        <taxon>Multicrustacea</taxon>
        <taxon>Hexanauplia</taxon>
        <taxon>Copepoda</taxon>
        <taxon>Siphonostomatoida</taxon>
        <taxon>Caligidae</taxon>
        <taxon>Lepeophtheirus</taxon>
    </lineage>
</organism>